<organism evidence="1 2">
    <name type="scientific">Photobacterium halotolerans</name>
    <dbReference type="NCBI Taxonomy" id="265726"/>
    <lineage>
        <taxon>Bacteria</taxon>
        <taxon>Pseudomonadati</taxon>
        <taxon>Pseudomonadota</taxon>
        <taxon>Gammaproteobacteria</taxon>
        <taxon>Vibrionales</taxon>
        <taxon>Vibrionaceae</taxon>
        <taxon>Photobacterium</taxon>
    </lineage>
</organism>
<sequence>MVIWPAVLKYEGDQELSVVADRHTWESDADLHCFGFQPGDVLIDSAGQVFRPLSLRPGDTSLEKTEQTMRLDDIVEIIKAHQSCLGSCCAAKVSFASVAEAIHAL</sequence>
<gene>
    <name evidence="1" type="ORF">CAG72_06215</name>
</gene>
<dbReference type="Pfam" id="PF13642">
    <property type="entry name" value="DUF4144"/>
    <property type="match status" value="1"/>
</dbReference>
<accession>A0A7X4Y1I3</accession>
<name>A0A7X4Y1I3_9GAMM</name>
<dbReference type="Gene3D" id="2.40.10.320">
    <property type="entry name" value="Uncharacterised protein PF13642 yp_926445, N-terminal domain"/>
    <property type="match status" value="1"/>
</dbReference>
<comment type="caution">
    <text evidence="1">The sequence shown here is derived from an EMBL/GenBank/DDBJ whole genome shotgun (WGS) entry which is preliminary data.</text>
</comment>
<dbReference type="InterPro" id="IPR025284">
    <property type="entry name" value="DUF4144"/>
</dbReference>
<proteinExistence type="predicted"/>
<dbReference type="EMBL" id="WXWW01000098">
    <property type="protein sequence ID" value="NAW64807.1"/>
    <property type="molecule type" value="Genomic_DNA"/>
</dbReference>
<dbReference type="OrthoDB" id="5771593at2"/>
<evidence type="ECO:0000313" key="2">
    <source>
        <dbReference type="Proteomes" id="UP000465712"/>
    </source>
</evidence>
<evidence type="ECO:0000313" key="1">
    <source>
        <dbReference type="EMBL" id="NAW64807.1"/>
    </source>
</evidence>
<dbReference type="Gene3D" id="1.10.8.650">
    <property type="entry name" value="Uncharacterised protein PF13642 yp_926445, C-terminal domain"/>
    <property type="match status" value="1"/>
</dbReference>
<dbReference type="RefSeq" id="WP_161443646.1">
    <property type="nucleotide sequence ID" value="NZ_WXWU01000154.1"/>
</dbReference>
<dbReference type="Proteomes" id="UP000465712">
    <property type="component" value="Unassembled WGS sequence"/>
</dbReference>
<dbReference type="AlphaFoldDB" id="A0A7X4Y1I3"/>
<protein>
    <submittedName>
        <fullName evidence="1">Uncharacterized protein</fullName>
    </submittedName>
</protein>
<reference evidence="1 2" key="1">
    <citation type="submission" date="2017-05" db="EMBL/GenBank/DDBJ databases">
        <title>High clonality and local adaptation shapes Vibrionaceae linages within an endangered oasis.</title>
        <authorList>
            <person name="Vazquez-Rosas-Landa M."/>
        </authorList>
    </citation>
    <scope>NUCLEOTIDE SEQUENCE [LARGE SCALE GENOMIC DNA]</scope>
    <source>
        <strain evidence="1 2">P46_P4S1P180</strain>
    </source>
</reference>